<accession>W6MH64</accession>
<dbReference type="EMBL" id="HG793126">
    <property type="protein sequence ID" value="CDK25544.1"/>
    <property type="molecule type" value="Genomic_DNA"/>
</dbReference>
<organism evidence="3 4">
    <name type="scientific">Kuraishia capsulata CBS 1993</name>
    <dbReference type="NCBI Taxonomy" id="1382522"/>
    <lineage>
        <taxon>Eukaryota</taxon>
        <taxon>Fungi</taxon>
        <taxon>Dikarya</taxon>
        <taxon>Ascomycota</taxon>
        <taxon>Saccharomycotina</taxon>
        <taxon>Pichiomycetes</taxon>
        <taxon>Pichiales</taxon>
        <taxon>Pichiaceae</taxon>
        <taxon>Kuraishia</taxon>
    </lineage>
</organism>
<dbReference type="SMART" id="SM00355">
    <property type="entry name" value="ZnF_C2H2"/>
    <property type="match status" value="3"/>
</dbReference>
<dbReference type="PANTHER" id="PTHR21354:SF0">
    <property type="entry name" value="ZINC FINGER PROTEIN 511"/>
    <property type="match status" value="1"/>
</dbReference>
<protein>
    <recommendedName>
        <fullName evidence="2">C2H2-type domain-containing protein</fullName>
    </recommendedName>
</protein>
<dbReference type="OrthoDB" id="18440at2759"/>
<dbReference type="RefSeq" id="XP_022457556.1">
    <property type="nucleotide sequence ID" value="XM_022603702.1"/>
</dbReference>
<feature type="domain" description="C2H2-type" evidence="2">
    <location>
        <begin position="62"/>
        <end position="83"/>
    </location>
</feature>
<feature type="domain" description="C2H2-type" evidence="2">
    <location>
        <begin position="100"/>
        <end position="123"/>
    </location>
</feature>
<dbReference type="InterPro" id="IPR039258">
    <property type="entry name" value="ZNF511"/>
</dbReference>
<gene>
    <name evidence="3" type="ORF">KUCA_T00001514001</name>
</gene>
<reference evidence="3" key="1">
    <citation type="submission" date="2013-12" db="EMBL/GenBank/DDBJ databases">
        <authorList>
            <person name="Genoscope - CEA"/>
        </authorList>
    </citation>
    <scope>NUCLEOTIDE SEQUENCE</scope>
    <source>
        <strain evidence="3">CBS 1993</strain>
    </source>
</reference>
<reference evidence="3" key="2">
    <citation type="submission" date="2014-02" db="EMBL/GenBank/DDBJ databases">
        <title>Complete DNA sequence of /Kuraishia capsulata/ illustrates novel genomic features among budding yeasts (/Saccharomycotina/).</title>
        <authorList>
            <person name="Morales L."/>
            <person name="Noel B."/>
            <person name="Porcel B."/>
            <person name="Marcet-Houben M."/>
            <person name="Hullo M-F."/>
            <person name="Sacerdot C."/>
            <person name="Tekaia F."/>
            <person name="Leh-Louis V."/>
            <person name="Despons L."/>
            <person name="Khanna V."/>
            <person name="Aury J-M."/>
            <person name="Barbe V."/>
            <person name="Couloux A."/>
            <person name="Labadie K."/>
            <person name="Pelletier E."/>
            <person name="Souciet J-L."/>
            <person name="Boekhout T."/>
            <person name="Gabaldon T."/>
            <person name="Wincker P."/>
            <person name="Dujon B."/>
        </authorList>
    </citation>
    <scope>NUCLEOTIDE SEQUENCE</scope>
    <source>
        <strain evidence="3">CBS 1993</strain>
    </source>
</reference>
<dbReference type="InterPro" id="IPR013087">
    <property type="entry name" value="Znf_C2H2_type"/>
</dbReference>
<name>W6MH64_9ASCO</name>
<keyword evidence="4" id="KW-1185">Reference proteome</keyword>
<dbReference type="GeneID" id="34518944"/>
<evidence type="ECO:0000256" key="1">
    <source>
        <dbReference type="SAM" id="MobiDB-lite"/>
    </source>
</evidence>
<evidence type="ECO:0000313" key="3">
    <source>
        <dbReference type="EMBL" id="CDK25544.1"/>
    </source>
</evidence>
<feature type="region of interest" description="Disordered" evidence="1">
    <location>
        <begin position="1"/>
        <end position="22"/>
    </location>
</feature>
<evidence type="ECO:0000313" key="4">
    <source>
        <dbReference type="Proteomes" id="UP000019384"/>
    </source>
</evidence>
<dbReference type="HOGENOM" id="CLU_092647_3_2_1"/>
<evidence type="ECO:0000259" key="2">
    <source>
        <dbReference type="PROSITE" id="PS00028"/>
    </source>
</evidence>
<dbReference type="PANTHER" id="PTHR21354">
    <property type="entry name" value="ZINC FINGER PROTEIN 511"/>
    <property type="match status" value="1"/>
</dbReference>
<dbReference type="STRING" id="1382522.W6MH64"/>
<proteinExistence type="predicted"/>
<dbReference type="Proteomes" id="UP000019384">
    <property type="component" value="Unassembled WGS sequence"/>
</dbReference>
<sequence length="149" mass="17257">MGKHNRDSDSDLDSDSNSKLQDSNYSASITCTLPPTCIKSPVHFSSQHGFELHYTSTHTNICIQCHKNFPNERFLSLHLNENHSPFFKIRQEKGEKVYECFFEECDKVCSSPQKRRLHLIDKHGYPKDFLFSVINAGIQRDQTSLLKQH</sequence>
<dbReference type="AlphaFoldDB" id="W6MH64"/>
<dbReference type="PROSITE" id="PS00028">
    <property type="entry name" value="ZINC_FINGER_C2H2_1"/>
    <property type="match status" value="2"/>
</dbReference>